<reference evidence="1 2" key="1">
    <citation type="submission" date="2006-03" db="EMBL/GenBank/DDBJ databases">
        <authorList>
            <person name="Giovannoni S.J."/>
            <person name="Cho J.-C."/>
            <person name="Ferriera S."/>
            <person name="Johnson J."/>
            <person name="Kravitz S."/>
            <person name="Halpern A."/>
            <person name="Remington K."/>
            <person name="Beeson K."/>
            <person name="Tran B."/>
            <person name="Rogers Y.-H."/>
            <person name="Friedman R."/>
            <person name="Venter J.C."/>
        </authorList>
    </citation>
    <scope>NUCLEOTIDE SEQUENCE [LARGE SCALE GENOMIC DNA]</scope>
    <source>
        <strain evidence="1 2">HTCC2207</strain>
    </source>
</reference>
<protein>
    <submittedName>
        <fullName evidence="1">Uncharacterized protein</fullName>
    </submittedName>
</protein>
<evidence type="ECO:0000313" key="2">
    <source>
        <dbReference type="Proteomes" id="UP000005555"/>
    </source>
</evidence>
<name>Q1YPG8_9GAMM</name>
<dbReference type="AlphaFoldDB" id="Q1YPG8"/>
<dbReference type="EMBL" id="AAPI01000010">
    <property type="protein sequence ID" value="EAS46067.1"/>
    <property type="molecule type" value="Genomic_DNA"/>
</dbReference>
<dbReference type="Proteomes" id="UP000005555">
    <property type="component" value="Unassembled WGS sequence"/>
</dbReference>
<dbReference type="STRING" id="314287.GB2207_02840"/>
<comment type="caution">
    <text evidence="1">The sequence shown here is derived from an EMBL/GenBank/DDBJ whole genome shotgun (WGS) entry which is preliminary data.</text>
</comment>
<evidence type="ECO:0000313" key="1">
    <source>
        <dbReference type="EMBL" id="EAS46067.1"/>
    </source>
</evidence>
<proteinExistence type="predicted"/>
<sequence>MRAHLNGAPLLAFIIITTAFNAKPIKEFTKRTY</sequence>
<keyword evidence="2" id="KW-1185">Reference proteome</keyword>
<accession>Q1YPG8</accession>
<gene>
    <name evidence="1" type="ORF">GB2207_02840</name>
</gene>
<organism evidence="1 2">
    <name type="scientific">gamma proteobacterium HTCC2207</name>
    <dbReference type="NCBI Taxonomy" id="314287"/>
    <lineage>
        <taxon>Bacteria</taxon>
        <taxon>Pseudomonadati</taxon>
        <taxon>Pseudomonadota</taxon>
        <taxon>Gammaproteobacteria</taxon>
        <taxon>Cellvibrionales</taxon>
        <taxon>Porticoccaceae</taxon>
        <taxon>SAR92 clade</taxon>
    </lineage>
</organism>
<dbReference type="HOGENOM" id="CLU_3382034_0_0_6"/>